<dbReference type="Gene3D" id="3.30.870.10">
    <property type="entry name" value="Endonuclease Chain A"/>
    <property type="match status" value="2"/>
</dbReference>
<dbReference type="CDD" id="cd09112">
    <property type="entry name" value="PLDc_CLS_2"/>
    <property type="match status" value="1"/>
</dbReference>
<name>A0ABQ3N060_9BACI</name>
<dbReference type="SUPFAM" id="SSF56024">
    <property type="entry name" value="Phospholipase D/nuclease"/>
    <property type="match status" value="2"/>
</dbReference>
<keyword evidence="3" id="KW-1185">Reference proteome</keyword>
<evidence type="ECO:0000259" key="1">
    <source>
        <dbReference type="PROSITE" id="PS50035"/>
    </source>
</evidence>
<evidence type="ECO:0000313" key="3">
    <source>
        <dbReference type="Proteomes" id="UP000637074"/>
    </source>
</evidence>
<comment type="caution">
    <text evidence="2">The sequence shown here is derived from an EMBL/GenBank/DDBJ whole genome shotgun (WGS) entry which is preliminary data.</text>
</comment>
<dbReference type="PROSITE" id="PS50035">
    <property type="entry name" value="PLD"/>
    <property type="match status" value="2"/>
</dbReference>
<protein>
    <recommendedName>
        <fullName evidence="1">PLD phosphodiesterase domain-containing protein</fullName>
    </recommendedName>
</protein>
<reference evidence="2 3" key="1">
    <citation type="journal article" date="2022" name="Int. J. Syst. Evol. Microbiol.">
        <title>Neobacillus kokaensis sp. nov., isolated from soil.</title>
        <authorList>
            <person name="Yuki K."/>
            <person name="Matsubara H."/>
            <person name="Yamaguchi S."/>
        </authorList>
    </citation>
    <scope>NUCLEOTIDE SEQUENCE [LARGE SCALE GENOMIC DNA]</scope>
    <source>
        <strain evidence="2 3">LOB 377</strain>
    </source>
</reference>
<evidence type="ECO:0000313" key="2">
    <source>
        <dbReference type="EMBL" id="GHH97959.1"/>
    </source>
</evidence>
<dbReference type="SMART" id="SM00155">
    <property type="entry name" value="PLDc"/>
    <property type="match status" value="2"/>
</dbReference>
<sequence length="426" mass="48864">MFVLGAGLLLIILWLVLDFSLGRRKQLSLIGDQESPMLSGHFKIFTHGKKLFRDYFEVLWQAEKQIYVLFYIVKDDEFVAEFLSILKEKAQAGIEVRLLLDRLGSLKVKKAAVADLRRAGVKVAFSDRVQLPFLFYSANVRNHRKISVIDGKIGYLGGFNVGMEYIDEAPPPLNPWRDYHLKITGDDVVFLQEEYLLDWHRATCGFSRSKSRDFLQRKPLSGFAGSHMKTADMETASELAFSPAPAFDGIRYKLVPTEGNQLEERFISLIQQAELEIMIGTPYFIPSRRILDELLRALRRGVKLTIVVPFTADHVLVQEASYRYFRLLLPEGALVYQYNNGFYHAKIFVVDNKVCDIGTANFDKRSLYLNKEINCFIYDADFIRQLKDVLAKDIRDSKPLTLETLEKPNFSRSLKEVLAGAISYFL</sequence>
<dbReference type="PANTHER" id="PTHR21248">
    <property type="entry name" value="CARDIOLIPIN SYNTHASE"/>
    <property type="match status" value="1"/>
</dbReference>
<dbReference type="CDD" id="cd09110">
    <property type="entry name" value="PLDc_CLS_1"/>
    <property type="match status" value="1"/>
</dbReference>
<proteinExistence type="predicted"/>
<dbReference type="PANTHER" id="PTHR21248:SF7">
    <property type="entry name" value="MINOR CARDIOLIPIN SYNTHASE CLSB"/>
    <property type="match status" value="1"/>
</dbReference>
<feature type="domain" description="PLD phosphodiesterase" evidence="1">
    <location>
        <begin position="138"/>
        <end position="165"/>
    </location>
</feature>
<accession>A0ABQ3N060</accession>
<gene>
    <name evidence="2" type="ORF">AM1BK_15020</name>
</gene>
<dbReference type="InterPro" id="IPR001736">
    <property type="entry name" value="PLipase_D/transphosphatidylase"/>
</dbReference>
<dbReference type="InterPro" id="IPR025202">
    <property type="entry name" value="PLD-like_dom"/>
</dbReference>
<dbReference type="Proteomes" id="UP000637074">
    <property type="component" value="Unassembled WGS sequence"/>
</dbReference>
<dbReference type="Pfam" id="PF13091">
    <property type="entry name" value="PLDc_2"/>
    <property type="match status" value="2"/>
</dbReference>
<feature type="domain" description="PLD phosphodiesterase" evidence="1">
    <location>
        <begin position="339"/>
        <end position="366"/>
    </location>
</feature>
<organism evidence="2 3">
    <name type="scientific">Neobacillus kokaensis</name>
    <dbReference type="NCBI Taxonomy" id="2759023"/>
    <lineage>
        <taxon>Bacteria</taxon>
        <taxon>Bacillati</taxon>
        <taxon>Bacillota</taxon>
        <taxon>Bacilli</taxon>
        <taxon>Bacillales</taxon>
        <taxon>Bacillaceae</taxon>
        <taxon>Neobacillus</taxon>
    </lineage>
</organism>
<dbReference type="EMBL" id="BNDS01000005">
    <property type="protein sequence ID" value="GHH97959.1"/>
    <property type="molecule type" value="Genomic_DNA"/>
</dbReference>
<dbReference type="RefSeq" id="WP_191271355.1">
    <property type="nucleotide sequence ID" value="NZ_BNDS01000005.1"/>
</dbReference>